<keyword evidence="5" id="KW-0547">Nucleotide-binding</keyword>
<dbReference type="InterPro" id="IPR050388">
    <property type="entry name" value="ABC_Ni/Peptide_Import"/>
</dbReference>
<dbReference type="SUPFAM" id="SSF52540">
    <property type="entry name" value="P-loop containing nucleoside triphosphate hydrolases"/>
    <property type="match status" value="1"/>
</dbReference>
<dbReference type="InterPro" id="IPR003439">
    <property type="entry name" value="ABC_transporter-like_ATP-bd"/>
</dbReference>
<gene>
    <name evidence="9" type="ORF">CC117_27145</name>
</gene>
<proteinExistence type="inferred from homology"/>
<dbReference type="PROSITE" id="PS00211">
    <property type="entry name" value="ABC_TRANSPORTER_1"/>
    <property type="match status" value="1"/>
</dbReference>
<comment type="similarity">
    <text evidence="2">Belongs to the ABC transporter superfamily.</text>
</comment>
<keyword evidence="10" id="KW-1185">Reference proteome</keyword>
<feature type="domain" description="ABC transporter" evidence="8">
    <location>
        <begin position="9"/>
        <end position="258"/>
    </location>
</feature>
<evidence type="ECO:0000256" key="5">
    <source>
        <dbReference type="ARBA" id="ARBA00022741"/>
    </source>
</evidence>
<dbReference type="AlphaFoldDB" id="A0A1S1QD04"/>
<dbReference type="InterPro" id="IPR027417">
    <property type="entry name" value="P-loop_NTPase"/>
</dbReference>
<evidence type="ECO:0000259" key="8">
    <source>
        <dbReference type="PROSITE" id="PS50893"/>
    </source>
</evidence>
<dbReference type="NCBIfam" id="TIGR01727">
    <property type="entry name" value="oligo_HPY"/>
    <property type="match status" value="1"/>
</dbReference>
<dbReference type="InterPro" id="IPR013563">
    <property type="entry name" value="Oligopep_ABC_C"/>
</dbReference>
<evidence type="ECO:0000256" key="4">
    <source>
        <dbReference type="ARBA" id="ARBA00022475"/>
    </source>
</evidence>
<reference evidence="10" key="1">
    <citation type="submission" date="2016-07" db="EMBL/GenBank/DDBJ databases">
        <title>Sequence Frankia sp. strain CcI1.17.</title>
        <authorList>
            <person name="Ghodhbane-Gtari F."/>
            <person name="Swanson E."/>
            <person name="Gueddou A."/>
            <person name="Morris K."/>
            <person name="Hezbri K."/>
            <person name="Ktari A."/>
            <person name="Nouioui I."/>
            <person name="Abebe-Akele F."/>
            <person name="Simpson S."/>
            <person name="Thomas K."/>
            <person name="Gtari M."/>
            <person name="Tisa L.S."/>
            <person name="Hurst S."/>
        </authorList>
    </citation>
    <scope>NUCLEOTIDE SEQUENCE [LARGE SCALE GENOMIC DNA]</scope>
    <source>
        <strain evidence="10">Cc1.17</strain>
    </source>
</reference>
<dbReference type="GO" id="GO:0005886">
    <property type="term" value="C:plasma membrane"/>
    <property type="evidence" value="ECO:0007669"/>
    <property type="project" value="UniProtKB-SubCell"/>
</dbReference>
<dbReference type="CDD" id="cd03257">
    <property type="entry name" value="ABC_NikE_OppD_transporters"/>
    <property type="match status" value="1"/>
</dbReference>
<evidence type="ECO:0000313" key="9">
    <source>
        <dbReference type="EMBL" id="OHV30962.1"/>
    </source>
</evidence>
<dbReference type="GO" id="GO:0016887">
    <property type="term" value="F:ATP hydrolysis activity"/>
    <property type="evidence" value="ECO:0007669"/>
    <property type="project" value="InterPro"/>
</dbReference>
<organism evidence="9 10">
    <name type="scientific">Parafrankia colletiae</name>
    <dbReference type="NCBI Taxonomy" id="573497"/>
    <lineage>
        <taxon>Bacteria</taxon>
        <taxon>Bacillati</taxon>
        <taxon>Actinomycetota</taxon>
        <taxon>Actinomycetes</taxon>
        <taxon>Frankiales</taxon>
        <taxon>Frankiaceae</taxon>
        <taxon>Parafrankia</taxon>
    </lineage>
</organism>
<comment type="subcellular location">
    <subcellularLocation>
        <location evidence="1">Cell membrane</location>
        <topology evidence="1">Peripheral membrane protein</topology>
    </subcellularLocation>
</comment>
<dbReference type="PANTHER" id="PTHR43297">
    <property type="entry name" value="OLIGOPEPTIDE TRANSPORT ATP-BINDING PROTEIN APPD"/>
    <property type="match status" value="1"/>
</dbReference>
<dbReference type="Pfam" id="PF08352">
    <property type="entry name" value="oligo_HPY"/>
    <property type="match status" value="1"/>
</dbReference>
<dbReference type="PROSITE" id="PS50893">
    <property type="entry name" value="ABC_TRANSPORTER_2"/>
    <property type="match status" value="1"/>
</dbReference>
<dbReference type="PANTHER" id="PTHR43297:SF2">
    <property type="entry name" value="DIPEPTIDE TRANSPORT ATP-BINDING PROTEIN DPPD"/>
    <property type="match status" value="1"/>
</dbReference>
<evidence type="ECO:0000313" key="10">
    <source>
        <dbReference type="Proteomes" id="UP000179627"/>
    </source>
</evidence>
<evidence type="ECO:0000256" key="7">
    <source>
        <dbReference type="ARBA" id="ARBA00023136"/>
    </source>
</evidence>
<dbReference type="EMBL" id="MBLM01000148">
    <property type="protein sequence ID" value="OHV30962.1"/>
    <property type="molecule type" value="Genomic_DNA"/>
</dbReference>
<dbReference type="Pfam" id="PF00005">
    <property type="entry name" value="ABC_tran"/>
    <property type="match status" value="1"/>
</dbReference>
<dbReference type="GO" id="GO:0005524">
    <property type="term" value="F:ATP binding"/>
    <property type="evidence" value="ECO:0007669"/>
    <property type="project" value="UniProtKB-KW"/>
</dbReference>
<evidence type="ECO:0000256" key="1">
    <source>
        <dbReference type="ARBA" id="ARBA00004202"/>
    </source>
</evidence>
<dbReference type="InterPro" id="IPR003593">
    <property type="entry name" value="AAA+_ATPase"/>
</dbReference>
<dbReference type="FunFam" id="3.40.50.300:FF:000016">
    <property type="entry name" value="Oligopeptide ABC transporter ATP-binding component"/>
    <property type="match status" value="1"/>
</dbReference>
<sequence length="358" mass="38434">MSPGREVVLDIDALSARLPTAQGFVTVVDGVSLRLTAGETLGVVGESGSGKSMLVRTVMDVLPPGSRTAGTVRLAGTNLGHGSWNKGRHLRGSRLTMVFQDSLSNLNPVRTIGAQLTDPLRHHLGLSRRAARVRARELLELVQLTEPARRLREYPHELSGGMRQRVMLATALACRPDVLIADEPTTALDVTVQRQILDLLTRLRRELDMAVLLISHDLSVVRGRTDRVAVMYAGEIVESAPTEMLFTHPRHPYTRALLQARLRLDLPRDTPLATIAGVPASLADPPAGCRFAPRCPSARPRCAERPRLTAMPGDAATPHLAACWFPDEAAGDLPAGPAWDGDVPAGAGRACDATSGVT</sequence>
<dbReference type="GO" id="GO:0015833">
    <property type="term" value="P:peptide transport"/>
    <property type="evidence" value="ECO:0007669"/>
    <property type="project" value="InterPro"/>
</dbReference>
<evidence type="ECO:0000256" key="2">
    <source>
        <dbReference type="ARBA" id="ARBA00005417"/>
    </source>
</evidence>
<keyword evidence="7" id="KW-0472">Membrane</keyword>
<dbReference type="Gene3D" id="3.40.50.300">
    <property type="entry name" value="P-loop containing nucleotide triphosphate hydrolases"/>
    <property type="match status" value="1"/>
</dbReference>
<dbReference type="Proteomes" id="UP000179627">
    <property type="component" value="Unassembled WGS sequence"/>
</dbReference>
<protein>
    <recommendedName>
        <fullName evidence="8">ABC transporter domain-containing protein</fullName>
    </recommendedName>
</protein>
<evidence type="ECO:0000256" key="6">
    <source>
        <dbReference type="ARBA" id="ARBA00022840"/>
    </source>
</evidence>
<name>A0A1S1QD04_9ACTN</name>
<keyword evidence="6" id="KW-0067">ATP-binding</keyword>
<evidence type="ECO:0000256" key="3">
    <source>
        <dbReference type="ARBA" id="ARBA00022448"/>
    </source>
</evidence>
<dbReference type="InterPro" id="IPR017871">
    <property type="entry name" value="ABC_transporter-like_CS"/>
</dbReference>
<keyword evidence="4" id="KW-1003">Cell membrane</keyword>
<keyword evidence="3" id="KW-0813">Transport</keyword>
<comment type="caution">
    <text evidence="9">The sequence shown here is derived from an EMBL/GenBank/DDBJ whole genome shotgun (WGS) entry which is preliminary data.</text>
</comment>
<accession>A0A1S1QD04</accession>
<dbReference type="SMART" id="SM00382">
    <property type="entry name" value="AAA"/>
    <property type="match status" value="1"/>
</dbReference>